<dbReference type="KEGG" id="ock:EXM22_00335"/>
<feature type="domain" description="CusB-like beta-barrel" evidence="5">
    <location>
        <begin position="186"/>
        <end position="255"/>
    </location>
</feature>
<feature type="transmembrane region" description="Helical" evidence="3">
    <location>
        <begin position="12"/>
        <end position="31"/>
    </location>
</feature>
<feature type="region of interest" description="Disordered" evidence="2">
    <location>
        <begin position="36"/>
        <end position="71"/>
    </location>
</feature>
<name>A0A5C1QK35_9SPIO</name>
<dbReference type="NCBIfam" id="TIGR01730">
    <property type="entry name" value="RND_mfp"/>
    <property type="match status" value="1"/>
</dbReference>
<accession>A0A5C1QK35</accession>
<dbReference type="OrthoDB" id="320389at2"/>
<dbReference type="PANTHER" id="PTHR30469">
    <property type="entry name" value="MULTIDRUG RESISTANCE PROTEIN MDTA"/>
    <property type="match status" value="1"/>
</dbReference>
<keyword evidence="3" id="KW-1133">Transmembrane helix</keyword>
<keyword evidence="8" id="KW-1185">Reference proteome</keyword>
<dbReference type="InterPro" id="IPR058792">
    <property type="entry name" value="Beta-barrel_RND_2"/>
</dbReference>
<dbReference type="Gene3D" id="2.40.30.170">
    <property type="match status" value="1"/>
</dbReference>
<gene>
    <name evidence="7" type="ORF">EXM22_00335</name>
</gene>
<dbReference type="Gene3D" id="2.40.420.20">
    <property type="match status" value="1"/>
</dbReference>
<dbReference type="Pfam" id="PF25989">
    <property type="entry name" value="YknX_C"/>
    <property type="match status" value="1"/>
</dbReference>
<feature type="domain" description="YknX-like C-terminal permuted SH3-like" evidence="6">
    <location>
        <begin position="262"/>
        <end position="329"/>
    </location>
</feature>
<dbReference type="AlphaFoldDB" id="A0A5C1QK35"/>
<proteinExistence type="inferred from homology"/>
<evidence type="ECO:0000259" key="6">
    <source>
        <dbReference type="Pfam" id="PF25989"/>
    </source>
</evidence>
<dbReference type="InterPro" id="IPR058637">
    <property type="entry name" value="YknX-like_C"/>
</dbReference>
<dbReference type="Pfam" id="PF25917">
    <property type="entry name" value="BSH_RND"/>
    <property type="match status" value="1"/>
</dbReference>
<reference evidence="7 8" key="1">
    <citation type="submission" date="2019-02" db="EMBL/GenBank/DDBJ databases">
        <title>Complete Genome Sequence and Methylome Analysis of free living Spirochaetas.</title>
        <authorList>
            <person name="Fomenkov A."/>
            <person name="Dubinina G."/>
            <person name="Leshcheva N."/>
            <person name="Mikheeva N."/>
            <person name="Grabovich M."/>
            <person name="Vincze T."/>
            <person name="Roberts R.J."/>
        </authorList>
    </citation>
    <scope>NUCLEOTIDE SEQUENCE [LARGE SCALE GENOMIC DNA]</scope>
    <source>
        <strain evidence="7 8">K2</strain>
    </source>
</reference>
<dbReference type="RefSeq" id="WP_149484595.1">
    <property type="nucleotide sequence ID" value="NZ_CP036150.1"/>
</dbReference>
<dbReference type="SUPFAM" id="SSF111369">
    <property type="entry name" value="HlyD-like secretion proteins"/>
    <property type="match status" value="1"/>
</dbReference>
<evidence type="ECO:0000313" key="8">
    <source>
        <dbReference type="Proteomes" id="UP000324209"/>
    </source>
</evidence>
<dbReference type="GO" id="GO:1990281">
    <property type="term" value="C:efflux pump complex"/>
    <property type="evidence" value="ECO:0007669"/>
    <property type="project" value="TreeGrafter"/>
</dbReference>
<dbReference type="FunFam" id="2.40.30.170:FF:000010">
    <property type="entry name" value="Efflux RND transporter periplasmic adaptor subunit"/>
    <property type="match status" value="1"/>
</dbReference>
<dbReference type="InterPro" id="IPR006143">
    <property type="entry name" value="RND_pump_MFP"/>
</dbReference>
<dbReference type="EMBL" id="CP036150">
    <property type="protein sequence ID" value="QEN06512.1"/>
    <property type="molecule type" value="Genomic_DNA"/>
</dbReference>
<organism evidence="7 8">
    <name type="scientific">Oceanispirochaeta crateris</name>
    <dbReference type="NCBI Taxonomy" id="2518645"/>
    <lineage>
        <taxon>Bacteria</taxon>
        <taxon>Pseudomonadati</taxon>
        <taxon>Spirochaetota</taxon>
        <taxon>Spirochaetia</taxon>
        <taxon>Spirochaetales</taxon>
        <taxon>Spirochaetaceae</taxon>
        <taxon>Oceanispirochaeta</taxon>
    </lineage>
</organism>
<feature type="domain" description="Multidrug resistance protein MdtA-like barrel-sandwich hybrid" evidence="4">
    <location>
        <begin position="101"/>
        <end position="171"/>
    </location>
</feature>
<evidence type="ECO:0000256" key="1">
    <source>
        <dbReference type="ARBA" id="ARBA00009477"/>
    </source>
</evidence>
<evidence type="ECO:0000256" key="2">
    <source>
        <dbReference type="SAM" id="MobiDB-lite"/>
    </source>
</evidence>
<dbReference type="GO" id="GO:0015562">
    <property type="term" value="F:efflux transmembrane transporter activity"/>
    <property type="evidence" value="ECO:0007669"/>
    <property type="project" value="TreeGrafter"/>
</dbReference>
<sequence length="335" mass="36030">MTAKNITDRIIQIILLLLIAGGITVMISLNLKADDQEAGRGAPPGATSSSRPQTPAAGGDGQSPRQGSSTRNSIAVETYTVQKTDVSQYIKVNGDVTVETTVEIYSDTNGKLVSSMISLGDTIQKGELIASVDPSLPGQNYSISAVRSTISGTVISLPLQVGAKVSTSTPIATIGDLEDLVILTYIPERFISALKEGLSADVSFDAFPDEVFQARISEINPVMDVNTRTLSVKLVLTRKDKRIRPGMFATMKLITRESKDTIAVPAQAVLSYYGESMVYVMDENDLAQRRIVEMGLISDEQIEIIKGLNVGDRVIVQGLNKLTEGTPVRQVEVNL</sequence>
<evidence type="ECO:0000313" key="7">
    <source>
        <dbReference type="EMBL" id="QEN06512.1"/>
    </source>
</evidence>
<dbReference type="InterPro" id="IPR058625">
    <property type="entry name" value="MdtA-like_BSH"/>
</dbReference>
<comment type="similarity">
    <text evidence="1">Belongs to the membrane fusion protein (MFP) (TC 8.A.1) family.</text>
</comment>
<protein>
    <submittedName>
        <fullName evidence="7">Efflux RND transporter periplasmic adaptor subunit</fullName>
    </submittedName>
</protein>
<dbReference type="Pfam" id="PF25954">
    <property type="entry name" value="Beta-barrel_RND_2"/>
    <property type="match status" value="1"/>
</dbReference>
<dbReference type="Gene3D" id="2.40.50.100">
    <property type="match status" value="1"/>
</dbReference>
<evidence type="ECO:0000259" key="5">
    <source>
        <dbReference type="Pfam" id="PF25954"/>
    </source>
</evidence>
<evidence type="ECO:0000259" key="4">
    <source>
        <dbReference type="Pfam" id="PF25917"/>
    </source>
</evidence>
<keyword evidence="3" id="KW-0472">Membrane</keyword>
<dbReference type="Proteomes" id="UP000324209">
    <property type="component" value="Chromosome"/>
</dbReference>
<keyword evidence="3" id="KW-0812">Transmembrane</keyword>
<evidence type="ECO:0000256" key="3">
    <source>
        <dbReference type="SAM" id="Phobius"/>
    </source>
</evidence>